<evidence type="ECO:0000256" key="4">
    <source>
        <dbReference type="ARBA" id="ARBA00023239"/>
    </source>
</evidence>
<dbReference type="GO" id="GO:0048040">
    <property type="term" value="F:UDP-glucuronate decarboxylase activity"/>
    <property type="evidence" value="ECO:0007669"/>
    <property type="project" value="TreeGrafter"/>
</dbReference>
<reference evidence="7" key="1">
    <citation type="submission" date="2017-08" db="EMBL/GenBank/DDBJ databases">
        <title>A dynamic microbial community with high functional redundancy inhabits the cold, oxic subseafloor aquifer.</title>
        <authorList>
            <person name="Tully B.J."/>
            <person name="Wheat C.G."/>
            <person name="Glazer B.T."/>
            <person name="Huber J.A."/>
        </authorList>
    </citation>
    <scope>NUCLEOTIDE SEQUENCE [LARGE SCALE GENOMIC DNA]</scope>
</reference>
<dbReference type="GO" id="GO:0005737">
    <property type="term" value="C:cytoplasm"/>
    <property type="evidence" value="ECO:0007669"/>
    <property type="project" value="TreeGrafter"/>
</dbReference>
<dbReference type="SUPFAM" id="SSF51735">
    <property type="entry name" value="NAD(P)-binding Rossmann-fold domains"/>
    <property type="match status" value="1"/>
</dbReference>
<dbReference type="EMBL" id="NVUL01000051">
    <property type="protein sequence ID" value="PCI76894.1"/>
    <property type="molecule type" value="Genomic_DNA"/>
</dbReference>
<protein>
    <submittedName>
        <fullName evidence="6">Nucleoside-diphosphate sugar epimerase</fullName>
    </submittedName>
</protein>
<evidence type="ECO:0000259" key="5">
    <source>
        <dbReference type="Pfam" id="PF01370"/>
    </source>
</evidence>
<evidence type="ECO:0000256" key="3">
    <source>
        <dbReference type="ARBA" id="ARBA00023027"/>
    </source>
</evidence>
<proteinExistence type="predicted"/>
<dbReference type="Pfam" id="PF01370">
    <property type="entry name" value="Epimerase"/>
    <property type="match status" value="1"/>
</dbReference>
<evidence type="ECO:0000256" key="1">
    <source>
        <dbReference type="ARBA" id="ARBA00001911"/>
    </source>
</evidence>
<dbReference type="InterPro" id="IPR001509">
    <property type="entry name" value="Epimerase_deHydtase"/>
</dbReference>
<evidence type="ECO:0000313" key="6">
    <source>
        <dbReference type="EMBL" id="PCI76894.1"/>
    </source>
</evidence>
<dbReference type="Proteomes" id="UP000218767">
    <property type="component" value="Unassembled WGS sequence"/>
</dbReference>
<dbReference type="InterPro" id="IPR036291">
    <property type="entry name" value="NAD(P)-bd_dom_sf"/>
</dbReference>
<comment type="cofactor">
    <cofactor evidence="1">
        <name>NAD(+)</name>
        <dbReference type="ChEBI" id="CHEBI:57540"/>
    </cofactor>
</comment>
<dbReference type="Gene3D" id="3.40.50.720">
    <property type="entry name" value="NAD(P)-binding Rossmann-like Domain"/>
    <property type="match status" value="1"/>
</dbReference>
<dbReference type="InterPro" id="IPR044516">
    <property type="entry name" value="UXS-like"/>
</dbReference>
<evidence type="ECO:0000256" key="2">
    <source>
        <dbReference type="ARBA" id="ARBA00022793"/>
    </source>
</evidence>
<dbReference type="AlphaFoldDB" id="A0A2A4X305"/>
<feature type="domain" description="NAD-dependent epimerase/dehydratase" evidence="5">
    <location>
        <begin position="29"/>
        <end position="273"/>
    </location>
</feature>
<evidence type="ECO:0000313" key="7">
    <source>
        <dbReference type="Proteomes" id="UP000218767"/>
    </source>
</evidence>
<comment type="caution">
    <text evidence="6">The sequence shown here is derived from an EMBL/GenBank/DDBJ whole genome shotgun (WGS) entry which is preliminary data.</text>
</comment>
<keyword evidence="4" id="KW-0456">Lyase</keyword>
<dbReference type="PANTHER" id="PTHR43078:SF6">
    <property type="entry name" value="UDP-GLUCURONIC ACID DECARBOXYLASE 1"/>
    <property type="match status" value="1"/>
</dbReference>
<name>A0A2A4X305_9GAMM</name>
<keyword evidence="2" id="KW-0210">Decarboxylase</keyword>
<dbReference type="GO" id="GO:0070403">
    <property type="term" value="F:NAD+ binding"/>
    <property type="evidence" value="ECO:0007669"/>
    <property type="project" value="InterPro"/>
</dbReference>
<organism evidence="6 7">
    <name type="scientific">SAR86 cluster bacterium</name>
    <dbReference type="NCBI Taxonomy" id="2030880"/>
    <lineage>
        <taxon>Bacteria</taxon>
        <taxon>Pseudomonadati</taxon>
        <taxon>Pseudomonadota</taxon>
        <taxon>Gammaproteobacteria</taxon>
        <taxon>SAR86 cluster</taxon>
    </lineage>
</organism>
<sequence length="355" mass="39931">MTKNFVDSDIVSIAERLEPFYEELAGKNVLMCGGGGFLGRYFTAVFQYLNREILSEPCKLTVLDNFISANNPSYESGERDNVTFVHHNIVEPYETDITFDYIIQAAGIASPFYYRAFPLETIEVSVSGTKQMLEMAKRMGARLMFFSSSEIYGDPDPKYIPTPESYPGSVSCLGARACYDESKRLGETLCRVYHTHFGVHTNMVRPFNVYGPGMGELDYRVLPNFASKAKSGSAFHIYGDGRQTRTFCYINDAIVGFMHVLLRGVPGEPYNIGNPKPEISMADLAGQIKSLLNISNEVNLVGYPDSYPADEPNRRCPDIYKARTQLSYEPQISLEEGLERFFAWTQVHFVGDENL</sequence>
<gene>
    <name evidence="6" type="ORF">COB20_09430</name>
</gene>
<dbReference type="GO" id="GO:0042732">
    <property type="term" value="P:D-xylose metabolic process"/>
    <property type="evidence" value="ECO:0007669"/>
    <property type="project" value="InterPro"/>
</dbReference>
<accession>A0A2A4X305</accession>
<keyword evidence="3" id="KW-0520">NAD</keyword>
<dbReference type="PANTHER" id="PTHR43078">
    <property type="entry name" value="UDP-GLUCURONIC ACID DECARBOXYLASE-RELATED"/>
    <property type="match status" value="1"/>
</dbReference>